<organism evidence="1 2">
    <name type="scientific">Araneus ventricosus</name>
    <name type="common">Orbweaver spider</name>
    <name type="synonym">Epeira ventricosa</name>
    <dbReference type="NCBI Taxonomy" id="182803"/>
    <lineage>
        <taxon>Eukaryota</taxon>
        <taxon>Metazoa</taxon>
        <taxon>Ecdysozoa</taxon>
        <taxon>Arthropoda</taxon>
        <taxon>Chelicerata</taxon>
        <taxon>Arachnida</taxon>
        <taxon>Araneae</taxon>
        <taxon>Araneomorphae</taxon>
        <taxon>Entelegynae</taxon>
        <taxon>Araneoidea</taxon>
        <taxon>Araneidae</taxon>
        <taxon>Araneus</taxon>
    </lineage>
</organism>
<reference evidence="1 2" key="1">
    <citation type="journal article" date="2019" name="Sci. Rep.">
        <title>Orb-weaving spider Araneus ventricosus genome elucidates the spidroin gene catalogue.</title>
        <authorList>
            <person name="Kono N."/>
            <person name="Nakamura H."/>
            <person name="Ohtoshi R."/>
            <person name="Moran D.A.P."/>
            <person name="Shinohara A."/>
            <person name="Yoshida Y."/>
            <person name="Fujiwara M."/>
            <person name="Mori M."/>
            <person name="Tomita M."/>
            <person name="Arakawa K."/>
        </authorList>
    </citation>
    <scope>NUCLEOTIDE SEQUENCE [LARGE SCALE GENOMIC DNA]</scope>
</reference>
<evidence type="ECO:0000313" key="2">
    <source>
        <dbReference type="Proteomes" id="UP000499080"/>
    </source>
</evidence>
<sequence>MESLFPVMLVAWLGREFYRGKYGMTRNSQAWNSDLGDHFGDKFGDFGFKSKIPKNAILFLISLLEEDIRLNVLDNSMRLHDLPGRLYKERAYITRLVDILSIAWDKSTHKTINLKKIAAAFYVVFVWLLRCRLTLRSAVKPPSSFCLRNLKHLLCPSGKFAATGPAGSRPDFSKVSHFMWAWWPLNLTSWVELPTAGMGMKCEKGSAVWGSSSPSGHG</sequence>
<keyword evidence="2" id="KW-1185">Reference proteome</keyword>
<comment type="caution">
    <text evidence="1">The sequence shown here is derived from an EMBL/GenBank/DDBJ whole genome shotgun (WGS) entry which is preliminary data.</text>
</comment>
<evidence type="ECO:0000313" key="1">
    <source>
        <dbReference type="EMBL" id="GBM10904.1"/>
    </source>
</evidence>
<accession>A0A4Y2D4J5</accession>
<gene>
    <name evidence="1" type="ORF">AVEN_42152_2</name>
</gene>
<dbReference type="AlphaFoldDB" id="A0A4Y2D4J5"/>
<dbReference type="EMBL" id="BGPR01000291">
    <property type="protein sequence ID" value="GBM10904.1"/>
    <property type="molecule type" value="Genomic_DNA"/>
</dbReference>
<dbReference type="Proteomes" id="UP000499080">
    <property type="component" value="Unassembled WGS sequence"/>
</dbReference>
<proteinExistence type="predicted"/>
<protein>
    <submittedName>
        <fullName evidence="1">Uncharacterized protein</fullName>
    </submittedName>
</protein>
<name>A0A4Y2D4J5_ARAVE</name>